<proteinExistence type="predicted"/>
<evidence type="ECO:0000313" key="2">
    <source>
        <dbReference type="Proteomes" id="UP000828390"/>
    </source>
</evidence>
<gene>
    <name evidence="1" type="ORF">DPMN_183952</name>
</gene>
<dbReference type="Gene3D" id="2.20.100.10">
    <property type="entry name" value="Thrombospondin type-1 (TSP1) repeat"/>
    <property type="match status" value="1"/>
</dbReference>
<dbReference type="SUPFAM" id="SSF82895">
    <property type="entry name" value="TSP-1 type 1 repeat"/>
    <property type="match status" value="1"/>
</dbReference>
<dbReference type="Pfam" id="PF00090">
    <property type="entry name" value="TSP_1"/>
    <property type="match status" value="1"/>
</dbReference>
<comment type="caution">
    <text evidence="1">The sequence shown here is derived from an EMBL/GenBank/DDBJ whole genome shotgun (WGS) entry which is preliminary data.</text>
</comment>
<dbReference type="AlphaFoldDB" id="A0A9D4I5Z8"/>
<evidence type="ECO:0000313" key="1">
    <source>
        <dbReference type="EMBL" id="KAH3749454.1"/>
    </source>
</evidence>
<dbReference type="EMBL" id="JAIWYP010000010">
    <property type="protein sequence ID" value="KAH3749454.1"/>
    <property type="molecule type" value="Genomic_DNA"/>
</dbReference>
<dbReference type="Proteomes" id="UP000828390">
    <property type="component" value="Unassembled WGS sequence"/>
</dbReference>
<dbReference type="PROSITE" id="PS50092">
    <property type="entry name" value="TSP1"/>
    <property type="match status" value="1"/>
</dbReference>
<organism evidence="1 2">
    <name type="scientific">Dreissena polymorpha</name>
    <name type="common">Zebra mussel</name>
    <name type="synonym">Mytilus polymorpha</name>
    <dbReference type="NCBI Taxonomy" id="45954"/>
    <lineage>
        <taxon>Eukaryota</taxon>
        <taxon>Metazoa</taxon>
        <taxon>Spiralia</taxon>
        <taxon>Lophotrochozoa</taxon>
        <taxon>Mollusca</taxon>
        <taxon>Bivalvia</taxon>
        <taxon>Autobranchia</taxon>
        <taxon>Heteroconchia</taxon>
        <taxon>Euheterodonta</taxon>
        <taxon>Imparidentia</taxon>
        <taxon>Neoheterodontei</taxon>
        <taxon>Myida</taxon>
        <taxon>Dreissenoidea</taxon>
        <taxon>Dreissenidae</taxon>
        <taxon>Dreissena</taxon>
    </lineage>
</organism>
<dbReference type="InterPro" id="IPR036383">
    <property type="entry name" value="TSP1_rpt_sf"/>
</dbReference>
<dbReference type="InterPro" id="IPR000884">
    <property type="entry name" value="TSP1_rpt"/>
</dbReference>
<reference evidence="1" key="2">
    <citation type="submission" date="2020-11" db="EMBL/GenBank/DDBJ databases">
        <authorList>
            <person name="McCartney M.A."/>
            <person name="Auch B."/>
            <person name="Kono T."/>
            <person name="Mallez S."/>
            <person name="Becker A."/>
            <person name="Gohl D.M."/>
            <person name="Silverstein K.A.T."/>
            <person name="Koren S."/>
            <person name="Bechman K.B."/>
            <person name="Herman A."/>
            <person name="Abrahante J.E."/>
            <person name="Garbe J."/>
        </authorList>
    </citation>
    <scope>NUCLEOTIDE SEQUENCE</scope>
    <source>
        <strain evidence="1">Duluth1</strain>
        <tissue evidence="1">Whole animal</tissue>
    </source>
</reference>
<keyword evidence="2" id="KW-1185">Reference proteome</keyword>
<accession>A0A9D4I5Z8</accession>
<protein>
    <submittedName>
        <fullName evidence="1">Uncharacterized protein</fullName>
    </submittedName>
</protein>
<sequence>MNFQQEIVLTIRPSIVRRWIPYSTCVPIFKKRNWFARGFATSVTWLMDIGTGCPLRADVTSRAQMELKHVIEFAPILHLTMVDWTVWEQELRVRRALWIRVLWAPSGSCSVTCDIGMQRRVGSCDNPLPTKGGDNCLGDSREDRICLATGCTAAYYHSVVYEKVHIKTHTLRRLVDSMGLGSVLI</sequence>
<name>A0A9D4I5Z8_DREPO</name>
<reference evidence="1" key="1">
    <citation type="journal article" date="2019" name="bioRxiv">
        <title>The Genome of the Zebra Mussel, Dreissena polymorpha: A Resource for Invasive Species Research.</title>
        <authorList>
            <person name="McCartney M.A."/>
            <person name="Auch B."/>
            <person name="Kono T."/>
            <person name="Mallez S."/>
            <person name="Zhang Y."/>
            <person name="Obille A."/>
            <person name="Becker A."/>
            <person name="Abrahante J.E."/>
            <person name="Garbe J."/>
            <person name="Badalamenti J.P."/>
            <person name="Herman A."/>
            <person name="Mangelson H."/>
            <person name="Liachko I."/>
            <person name="Sullivan S."/>
            <person name="Sone E.D."/>
            <person name="Koren S."/>
            <person name="Silverstein K.A.T."/>
            <person name="Beckman K.B."/>
            <person name="Gohl D.M."/>
        </authorList>
    </citation>
    <scope>NUCLEOTIDE SEQUENCE</scope>
    <source>
        <strain evidence="1">Duluth1</strain>
        <tissue evidence="1">Whole animal</tissue>
    </source>
</reference>